<dbReference type="PANTHER" id="PTHR30024">
    <property type="entry name" value="ALIPHATIC SULFONATES-BINDING PROTEIN-RELATED"/>
    <property type="match status" value="1"/>
</dbReference>
<name>A0ABU3EJF3_9RHOB</name>
<keyword evidence="3" id="KW-1185">Reference proteome</keyword>
<comment type="caution">
    <text evidence="2">The sequence shown here is derived from an EMBL/GenBank/DDBJ whole genome shotgun (WGS) entry which is preliminary data.</text>
</comment>
<protein>
    <submittedName>
        <fullName evidence="2">ABC transporter substrate-binding protein</fullName>
    </submittedName>
</protein>
<dbReference type="Proteomes" id="UP001251085">
    <property type="component" value="Unassembled WGS sequence"/>
</dbReference>
<reference evidence="3" key="1">
    <citation type="submission" date="2023-07" db="EMBL/GenBank/DDBJ databases">
        <title>Characterization of two Paracoccaceae strains isolated from Phycosphere and proposal of Xinfangfangia lacusdiani sp. nov.</title>
        <authorList>
            <person name="Deng Y."/>
            <person name="Zhang Y.Q."/>
        </authorList>
    </citation>
    <scope>NUCLEOTIDE SEQUENCE [LARGE SCALE GENOMIC DNA]</scope>
    <source>
        <strain evidence="3">CPCC 101403</strain>
    </source>
</reference>
<dbReference type="SUPFAM" id="SSF53850">
    <property type="entry name" value="Periplasmic binding protein-like II"/>
    <property type="match status" value="1"/>
</dbReference>
<dbReference type="Pfam" id="PF09084">
    <property type="entry name" value="NMT1"/>
    <property type="match status" value="1"/>
</dbReference>
<organism evidence="2 3">
    <name type="scientific">Paracoccus broussonetiae</name>
    <dbReference type="NCBI Taxonomy" id="3075834"/>
    <lineage>
        <taxon>Bacteria</taxon>
        <taxon>Pseudomonadati</taxon>
        <taxon>Pseudomonadota</taxon>
        <taxon>Alphaproteobacteria</taxon>
        <taxon>Rhodobacterales</taxon>
        <taxon>Paracoccaceae</taxon>
        <taxon>Paracoccus</taxon>
    </lineage>
</organism>
<dbReference type="NCBIfam" id="TIGR01409">
    <property type="entry name" value="TAT_signal_seq"/>
    <property type="match status" value="1"/>
</dbReference>
<proteinExistence type="predicted"/>
<dbReference type="InterPro" id="IPR019546">
    <property type="entry name" value="TAT_signal_bac_arc"/>
</dbReference>
<feature type="domain" description="SsuA/THI5-like" evidence="1">
    <location>
        <begin position="78"/>
        <end position="216"/>
    </location>
</feature>
<dbReference type="EMBL" id="JAVRQI010000019">
    <property type="protein sequence ID" value="MDT1064206.1"/>
    <property type="molecule type" value="Genomic_DNA"/>
</dbReference>
<sequence length="362" mass="39300">MAPDWWRRAKHGCRNAKEGKNPMTKPLDRRSFLRGAGMFGLALATSSFGAPHIARASATRITILSNPGLENATLNLLMEEQGFLRKYGADTTMVLAEGASGPFDAIVGGVGDICLVSGYNMVLSRISQGAPVRIAGAGMRKTALAVFARPDRVASLADLEGKTVAVGPKRGLLHALMLQLFREKDIDASRVIFVDAGSNDQAFQAVVEGKAEACCSSISHLNDSEGLAVPPDGQMWEALPKYVFQTAYASSVALEEKREALVPVMAAYGALYDYLMRPEARDSFLAARRSAQKQFDIASAKAVWDFNQKQRPYSRDLSISEEDLAYQQRMFIGLGAMERELPFDALADMWPAAKALPMLSDG</sequence>
<dbReference type="RefSeq" id="WP_311761294.1">
    <property type="nucleotide sequence ID" value="NZ_JAVRQI010000019.1"/>
</dbReference>
<dbReference type="InterPro" id="IPR015168">
    <property type="entry name" value="SsuA/THI5"/>
</dbReference>
<dbReference type="InterPro" id="IPR006311">
    <property type="entry name" value="TAT_signal"/>
</dbReference>
<dbReference type="PROSITE" id="PS51318">
    <property type="entry name" value="TAT"/>
    <property type="match status" value="1"/>
</dbReference>
<evidence type="ECO:0000313" key="2">
    <source>
        <dbReference type="EMBL" id="MDT1064206.1"/>
    </source>
</evidence>
<accession>A0ABU3EJF3</accession>
<gene>
    <name evidence="2" type="ORF">RM190_20250</name>
</gene>
<evidence type="ECO:0000313" key="3">
    <source>
        <dbReference type="Proteomes" id="UP001251085"/>
    </source>
</evidence>
<evidence type="ECO:0000259" key="1">
    <source>
        <dbReference type="Pfam" id="PF09084"/>
    </source>
</evidence>
<dbReference type="Gene3D" id="3.40.190.10">
    <property type="entry name" value="Periplasmic binding protein-like II"/>
    <property type="match status" value="2"/>
</dbReference>